<dbReference type="PROSITE" id="PS51257">
    <property type="entry name" value="PROKAR_LIPOPROTEIN"/>
    <property type="match status" value="1"/>
</dbReference>
<proteinExistence type="predicted"/>
<gene>
    <name evidence="3" type="ORF">AKJ09_01623</name>
</gene>
<protein>
    <recommendedName>
        <fullName evidence="2">IgGFc-binding protein N-terminal domain-containing protein</fullName>
    </recommendedName>
</protein>
<dbReference type="InterPro" id="IPR035234">
    <property type="entry name" value="IgGFc-bd_N"/>
</dbReference>
<evidence type="ECO:0000313" key="4">
    <source>
        <dbReference type="Proteomes" id="UP000064967"/>
    </source>
</evidence>
<organism evidence="3 4">
    <name type="scientific">Labilithrix luteola</name>
    <dbReference type="NCBI Taxonomy" id="1391654"/>
    <lineage>
        <taxon>Bacteria</taxon>
        <taxon>Pseudomonadati</taxon>
        <taxon>Myxococcota</taxon>
        <taxon>Polyangia</taxon>
        <taxon>Polyangiales</taxon>
        <taxon>Labilitrichaceae</taxon>
        <taxon>Labilithrix</taxon>
    </lineage>
</organism>
<keyword evidence="1" id="KW-0732">Signal</keyword>
<dbReference type="Pfam" id="PF17517">
    <property type="entry name" value="IgGFc_binding"/>
    <property type="match status" value="1"/>
</dbReference>
<dbReference type="PANTHER" id="PTHR46534:SF1">
    <property type="entry name" value="IGGFC-BINDING PROTEIN N-TERMINAL DOMAIN-CONTAINING PROTEIN"/>
    <property type="match status" value="1"/>
</dbReference>
<evidence type="ECO:0000256" key="1">
    <source>
        <dbReference type="SAM" id="SignalP"/>
    </source>
</evidence>
<dbReference type="PANTHER" id="PTHR46534">
    <property type="entry name" value="IGGFC_BINDING DOMAIN-CONTAINING PROTEIN"/>
    <property type="match status" value="1"/>
</dbReference>
<dbReference type="RefSeq" id="WP_146646487.1">
    <property type="nucleotide sequence ID" value="NZ_CP012333.1"/>
</dbReference>
<dbReference type="AlphaFoldDB" id="A0A0K1PPA9"/>
<evidence type="ECO:0000313" key="3">
    <source>
        <dbReference type="EMBL" id="AKU94959.1"/>
    </source>
</evidence>
<reference evidence="3 4" key="1">
    <citation type="submission" date="2015-08" db="EMBL/GenBank/DDBJ databases">
        <authorList>
            <person name="Babu N.S."/>
            <person name="Beckwith C.J."/>
            <person name="Beseler K.G."/>
            <person name="Brison A."/>
            <person name="Carone J.V."/>
            <person name="Caskin T.P."/>
            <person name="Diamond M."/>
            <person name="Durham M.E."/>
            <person name="Foxe J.M."/>
            <person name="Go M."/>
            <person name="Henderson B.A."/>
            <person name="Jones I.B."/>
            <person name="McGettigan J.A."/>
            <person name="Micheletti S.J."/>
            <person name="Nasrallah M.E."/>
            <person name="Ortiz D."/>
            <person name="Piller C.R."/>
            <person name="Privatt S.R."/>
            <person name="Schneider S.L."/>
            <person name="Sharp S."/>
            <person name="Smith T.C."/>
            <person name="Stanton J.D."/>
            <person name="Ullery H.E."/>
            <person name="Wilson R.J."/>
            <person name="Serrano M.G."/>
            <person name="Buck G."/>
            <person name="Lee V."/>
            <person name="Wang Y."/>
            <person name="Carvalho R."/>
            <person name="Voegtly L."/>
            <person name="Shi R."/>
            <person name="Duckworth R."/>
            <person name="Johnson A."/>
            <person name="Loviza R."/>
            <person name="Walstead R."/>
            <person name="Shah Z."/>
            <person name="Kiflezghi M."/>
            <person name="Wade K."/>
            <person name="Ball S.L."/>
            <person name="Bradley K.W."/>
            <person name="Asai D.J."/>
            <person name="Bowman C.A."/>
            <person name="Russell D.A."/>
            <person name="Pope W.H."/>
            <person name="Jacobs-Sera D."/>
            <person name="Hendrix R.W."/>
            <person name="Hatfull G.F."/>
        </authorList>
    </citation>
    <scope>NUCLEOTIDE SEQUENCE [LARGE SCALE GENOMIC DNA]</scope>
    <source>
        <strain evidence="3 4">DSM 27648</strain>
    </source>
</reference>
<dbReference type="EMBL" id="CP012333">
    <property type="protein sequence ID" value="AKU94959.1"/>
    <property type="molecule type" value="Genomic_DNA"/>
</dbReference>
<feature type="signal peptide" evidence="1">
    <location>
        <begin position="1"/>
        <end position="23"/>
    </location>
</feature>
<evidence type="ECO:0000259" key="2">
    <source>
        <dbReference type="Pfam" id="PF17517"/>
    </source>
</evidence>
<dbReference type="Proteomes" id="UP000064967">
    <property type="component" value="Chromosome"/>
</dbReference>
<sequence>MIRSSSVIAIAFASLGPILVASASASCGGSDRAFVDNSPGDLVSVDADLPEAPSCAGLRCSRDLKKVVDGCTENVVAECGPDKGCANGSCVDACTAAEVAKGSVGCSFWTLPPDAPMPYAGSCFAAMIANTWDRPVTITADYGTTPLDLGASVFTAEMVGTDAIYTKLEGPLPPGQVGLVFLSEIRPQLPPVGFSQLHNTCPPGILGAHQGDPITHGTAVTKAFSIKTDAPVSAYSIYPYGGAKTFYPTATLLLPTSSWTTNYVAVNAWPSMRNGDGRLIGEPMLQIVASESETEVRIRPKVDVYDGLDVKGGSAGQTLSWKLARGEVLQITQADELTGSPIESSKPVGVFGGSRCTVVPQDGVGACDILHQQIPPLTQWGSEYAPVPYRGRSKGGVVRREIVPYRLVGAVDGTVLTYDPAPPRNAPKTLRAGEVASFLTDDLFVVKSQDSDHPFYASVLMTGALFNATTTNMNDGDPDFVNVVPSDQFLDRYVFFADYSFPETRLTIVRRKSAQGFEPVELDCVGEVGGFQPLGTAGEYEYAWVDLTTSFAPASGTCRAGRHEAKSDGPFSVTVWGMGYCASYGYAGGAGSRPLTKVEVPVR</sequence>
<dbReference type="OrthoDB" id="5486557at2"/>
<dbReference type="PATRIC" id="fig|1391654.3.peg.1637"/>
<keyword evidence="4" id="KW-1185">Reference proteome</keyword>
<dbReference type="KEGG" id="llu:AKJ09_01623"/>
<dbReference type="STRING" id="1391654.AKJ09_01623"/>
<feature type="domain" description="IgGFc-binding protein N-terminal" evidence="2">
    <location>
        <begin position="249"/>
        <end position="577"/>
    </location>
</feature>
<feature type="chain" id="PRO_5005466100" description="IgGFc-binding protein N-terminal domain-containing protein" evidence="1">
    <location>
        <begin position="24"/>
        <end position="603"/>
    </location>
</feature>
<name>A0A0K1PPA9_9BACT</name>
<accession>A0A0K1PPA9</accession>